<dbReference type="OrthoDB" id="10280710at2759"/>
<name>A0A2T0A8W3_RHOTO</name>
<proteinExistence type="predicted"/>
<dbReference type="AlphaFoldDB" id="A0A2T0A8W3"/>
<reference evidence="1 2" key="1">
    <citation type="journal article" date="2018" name="Elife">
        <title>Functional genomics of lipid metabolism in the oleaginous yeast Rhodosporidium toruloides.</title>
        <authorList>
            <person name="Coradetti S.T."/>
            <person name="Pinel D."/>
            <person name="Geiselman G."/>
            <person name="Ito M."/>
            <person name="Mondo S."/>
            <person name="Reilly M.C."/>
            <person name="Cheng Y.F."/>
            <person name="Bauer S."/>
            <person name="Grigoriev I."/>
            <person name="Gladden J.M."/>
            <person name="Simmons B.A."/>
            <person name="Brem R."/>
            <person name="Arkin A.P."/>
            <person name="Skerker J.M."/>
        </authorList>
    </citation>
    <scope>NUCLEOTIDE SEQUENCE [LARGE SCALE GENOMIC DNA]</scope>
    <source>
        <strain evidence="1 2">NBRC 0880</strain>
    </source>
</reference>
<accession>A0A2T0A8W3</accession>
<sequence length="233" mass="26968">MARLGTIDPRDVLPRLCPDILLAILEACDDLPTLRLSTLAAWCRLSRTYSNLSRTLLYRQIPLDLRYTAKKTPDAKPDVLLALETYPYLRPLVQRVSVTFSRPSGLSSHAWLWRPLHEELVERVLPLLVDVRHVTLSCDEMSSREDGGLLHWVAGCLPPQIERVDLTRLAEWSVRHVLQRIKERDPPISVRLTYSQYQRAEWVCALLSGKLLEEEYADIRFEVVESRESRHHL</sequence>
<evidence type="ECO:0000313" key="2">
    <source>
        <dbReference type="Proteomes" id="UP000239560"/>
    </source>
</evidence>
<dbReference type="Proteomes" id="UP000239560">
    <property type="component" value="Unassembled WGS sequence"/>
</dbReference>
<evidence type="ECO:0000313" key="1">
    <source>
        <dbReference type="EMBL" id="PRQ74455.1"/>
    </source>
</evidence>
<organism evidence="1 2">
    <name type="scientific">Rhodotorula toruloides</name>
    <name type="common">Yeast</name>
    <name type="synonym">Rhodosporidium toruloides</name>
    <dbReference type="NCBI Taxonomy" id="5286"/>
    <lineage>
        <taxon>Eukaryota</taxon>
        <taxon>Fungi</taxon>
        <taxon>Dikarya</taxon>
        <taxon>Basidiomycota</taxon>
        <taxon>Pucciniomycotina</taxon>
        <taxon>Microbotryomycetes</taxon>
        <taxon>Sporidiobolales</taxon>
        <taxon>Sporidiobolaceae</taxon>
        <taxon>Rhodotorula</taxon>
    </lineage>
</organism>
<comment type="caution">
    <text evidence="1">The sequence shown here is derived from an EMBL/GenBank/DDBJ whole genome shotgun (WGS) entry which is preliminary data.</text>
</comment>
<protein>
    <submittedName>
        <fullName evidence="1">Putative chloride channel protein k</fullName>
    </submittedName>
</protein>
<dbReference type="EMBL" id="LCTV02000006">
    <property type="protein sequence ID" value="PRQ74455.1"/>
    <property type="molecule type" value="Genomic_DNA"/>
</dbReference>
<gene>
    <name evidence="1" type="ORF">AAT19DRAFT_14808</name>
</gene>